<evidence type="ECO:0000256" key="1">
    <source>
        <dbReference type="SAM" id="MobiDB-lite"/>
    </source>
</evidence>
<dbReference type="VEuPathDB" id="FungiDB:HZS61_000108"/>
<comment type="caution">
    <text evidence="2">The sequence shown here is derived from an EMBL/GenBank/DDBJ whole genome shotgun (WGS) entry which is preliminary data.</text>
</comment>
<dbReference type="EMBL" id="MRCX01000008">
    <property type="protein sequence ID" value="RKK84980.1"/>
    <property type="molecule type" value="Genomic_DNA"/>
</dbReference>
<dbReference type="VEuPathDB" id="FungiDB:FOIG_00063"/>
<feature type="compositionally biased region" description="Low complexity" evidence="1">
    <location>
        <begin position="247"/>
        <end position="259"/>
    </location>
</feature>
<dbReference type="VEuPathDB" id="FungiDB:FOXG_10999"/>
<dbReference type="Proteomes" id="UP000285084">
    <property type="component" value="Unassembled WGS sequence"/>
</dbReference>
<feature type="region of interest" description="Disordered" evidence="1">
    <location>
        <begin position="240"/>
        <end position="265"/>
    </location>
</feature>
<protein>
    <submittedName>
        <fullName evidence="2">Uncharacterized protein</fullName>
    </submittedName>
</protein>
<dbReference type="VEuPathDB" id="FungiDB:FOZG_00232"/>
<sequence>MPSTRAQMKGPVNSAPQSCLETSPTLGDWPPHEGRPVKSHRGSRGLNNIVDINELVAGRDDRATIMLRNIPNKDGQPPSSKLSASLSGDSIVCFDSGWSKLFGDFGVSRFDPRHKAVMEAARRTVYGANMLPQTTDFGVTPDEARALHKKQHESDSKMVCLGLSGGCMMLSPVLWQLRFHVIAGKAEYIIDFFQPRGIRSKGKNATVFYPQGSPTVASAQSQAAAEDAAKKTAKDAAIQEEDGIFDGGTTKDFGTTGHDNPGNLI</sequence>
<dbReference type="VEuPathDB" id="FungiDB:FOC1_g10013373"/>
<feature type="compositionally biased region" description="Polar residues" evidence="1">
    <location>
        <begin position="14"/>
        <end position="25"/>
    </location>
</feature>
<evidence type="ECO:0000313" key="3">
    <source>
        <dbReference type="Proteomes" id="UP000285084"/>
    </source>
</evidence>
<feature type="region of interest" description="Disordered" evidence="1">
    <location>
        <begin position="1"/>
        <end position="42"/>
    </location>
</feature>
<dbReference type="VEuPathDB" id="FungiDB:FOC4_g10007458"/>
<reference evidence="2 3" key="1">
    <citation type="journal article" date="2018" name="Sci. Rep.">
        <title>Characterisation of pathogen-specific regions and novel effector candidates in Fusarium oxysporum f. sp. cepae.</title>
        <authorList>
            <person name="Armitage A.D."/>
            <person name="Taylor A."/>
            <person name="Sobczyk M.K."/>
            <person name="Baxter L."/>
            <person name="Greenfield B.P."/>
            <person name="Bates H.J."/>
            <person name="Wilson F."/>
            <person name="Jackson A.C."/>
            <person name="Ott S."/>
            <person name="Harrison R.J."/>
            <person name="Clarkson J.P."/>
        </authorList>
    </citation>
    <scope>NUCLEOTIDE SEQUENCE [LARGE SCALE GENOMIC DNA]</scope>
    <source>
        <strain evidence="2 3">Fo_A13</strain>
    </source>
</reference>
<accession>A0A420NXG6</accession>
<name>A0A420NXG6_FUSOX</name>
<evidence type="ECO:0000313" key="2">
    <source>
        <dbReference type="EMBL" id="RKK84980.1"/>
    </source>
</evidence>
<dbReference type="AlphaFoldDB" id="A0A420NXG6"/>
<dbReference type="VEuPathDB" id="FungiDB:FOMG_00227"/>
<organism evidence="2 3">
    <name type="scientific">Fusarium oxysporum</name>
    <name type="common">Fusarium vascular wilt</name>
    <dbReference type="NCBI Taxonomy" id="5507"/>
    <lineage>
        <taxon>Eukaryota</taxon>
        <taxon>Fungi</taxon>
        <taxon>Dikarya</taxon>
        <taxon>Ascomycota</taxon>
        <taxon>Pezizomycotina</taxon>
        <taxon>Sordariomycetes</taxon>
        <taxon>Hypocreomycetidae</taxon>
        <taxon>Hypocreales</taxon>
        <taxon>Nectriaceae</taxon>
        <taxon>Fusarium</taxon>
        <taxon>Fusarium oxysporum species complex</taxon>
    </lineage>
</organism>
<gene>
    <name evidence="2" type="ORF">BFJ69_g1679</name>
</gene>
<proteinExistence type="predicted"/>